<dbReference type="RefSeq" id="WP_226184154.1">
    <property type="nucleotide sequence ID" value="NZ_JAJADQ010000003.1"/>
</dbReference>
<protein>
    <submittedName>
        <fullName evidence="1">Uncharacterized protein</fullName>
    </submittedName>
</protein>
<organism evidence="1 2">
    <name type="scientific">Hymenobacter nitidus</name>
    <dbReference type="NCBI Taxonomy" id="2880929"/>
    <lineage>
        <taxon>Bacteria</taxon>
        <taxon>Pseudomonadati</taxon>
        <taxon>Bacteroidota</taxon>
        <taxon>Cytophagia</taxon>
        <taxon>Cytophagales</taxon>
        <taxon>Hymenobacteraceae</taxon>
        <taxon>Hymenobacter</taxon>
    </lineage>
</organism>
<name>A0ABS8ABQ6_9BACT</name>
<keyword evidence="2" id="KW-1185">Reference proteome</keyword>
<dbReference type="Proteomes" id="UP001165297">
    <property type="component" value="Unassembled WGS sequence"/>
</dbReference>
<comment type="caution">
    <text evidence="1">The sequence shown here is derived from an EMBL/GenBank/DDBJ whole genome shotgun (WGS) entry which is preliminary data.</text>
</comment>
<reference evidence="1" key="1">
    <citation type="submission" date="2021-10" db="EMBL/GenBank/DDBJ databases">
        <authorList>
            <person name="Dean J.D."/>
            <person name="Kim M.K."/>
            <person name="Newey C.N."/>
            <person name="Stoker T.S."/>
            <person name="Thompson D.W."/>
            <person name="Grose J.H."/>
        </authorList>
    </citation>
    <scope>NUCLEOTIDE SEQUENCE</scope>
    <source>
        <strain evidence="1">BT635</strain>
    </source>
</reference>
<accession>A0ABS8ABQ6</accession>
<sequence>MSELVQHSFWCWKQKLQGVLQLLSLLSGYVYSEADATTVAHGLHITNADDKQVQPYDLSGKNGQCYVELSLDADNRDIVFVTTTASGAFQERIVFLAQLQEALKQSK</sequence>
<gene>
    <name evidence="1" type="ORF">LGH70_07135</name>
</gene>
<evidence type="ECO:0000313" key="1">
    <source>
        <dbReference type="EMBL" id="MCB2377347.1"/>
    </source>
</evidence>
<dbReference type="EMBL" id="JAJADQ010000003">
    <property type="protein sequence ID" value="MCB2377347.1"/>
    <property type="molecule type" value="Genomic_DNA"/>
</dbReference>
<proteinExistence type="predicted"/>
<evidence type="ECO:0000313" key="2">
    <source>
        <dbReference type="Proteomes" id="UP001165297"/>
    </source>
</evidence>